<evidence type="ECO:0000313" key="3">
    <source>
        <dbReference type="Proteomes" id="UP000228900"/>
    </source>
</evidence>
<organism evidence="2 3">
    <name type="scientific">Candidatus Falkowbacteria bacterium CG10_big_fil_rev_8_21_14_0_10_39_9</name>
    <dbReference type="NCBI Taxonomy" id="1974566"/>
    <lineage>
        <taxon>Bacteria</taxon>
        <taxon>Candidatus Falkowiibacteriota</taxon>
    </lineage>
</organism>
<dbReference type="Gene3D" id="3.90.1200.10">
    <property type="match status" value="1"/>
</dbReference>
<evidence type="ECO:0000313" key="2">
    <source>
        <dbReference type="EMBL" id="PIT94934.1"/>
    </source>
</evidence>
<protein>
    <recommendedName>
        <fullName evidence="1">Aminoglycoside phosphotransferase domain-containing protein</fullName>
    </recommendedName>
</protein>
<feature type="domain" description="Aminoglycoside phosphotransferase" evidence="1">
    <location>
        <begin position="76"/>
        <end position="257"/>
    </location>
</feature>
<proteinExistence type="predicted"/>
<dbReference type="InterPro" id="IPR002575">
    <property type="entry name" value="Aminoglycoside_PTrfase"/>
</dbReference>
<evidence type="ECO:0000259" key="1">
    <source>
        <dbReference type="Pfam" id="PF01636"/>
    </source>
</evidence>
<name>A0A2M6WQB9_9BACT</name>
<dbReference type="AlphaFoldDB" id="A0A2M6WQB9"/>
<dbReference type="Proteomes" id="UP000228900">
    <property type="component" value="Unassembled WGS sequence"/>
</dbReference>
<comment type="caution">
    <text evidence="2">The sequence shown here is derived from an EMBL/GenBank/DDBJ whole genome shotgun (WGS) entry which is preliminary data.</text>
</comment>
<dbReference type="EMBL" id="PFAQ01000028">
    <property type="protein sequence ID" value="PIT94934.1"/>
    <property type="molecule type" value="Genomic_DNA"/>
</dbReference>
<gene>
    <name evidence="2" type="ORF">COT98_01660</name>
</gene>
<accession>A0A2M6WQB9</accession>
<dbReference type="SUPFAM" id="SSF56112">
    <property type="entry name" value="Protein kinase-like (PK-like)"/>
    <property type="match status" value="1"/>
</dbReference>
<dbReference type="InterPro" id="IPR011009">
    <property type="entry name" value="Kinase-like_dom_sf"/>
</dbReference>
<reference evidence="3" key="1">
    <citation type="submission" date="2017-09" db="EMBL/GenBank/DDBJ databases">
        <title>Depth-based differentiation of microbial function through sediment-hosted aquifers and enrichment of novel symbionts in the deep terrestrial subsurface.</title>
        <authorList>
            <person name="Probst A.J."/>
            <person name="Ladd B."/>
            <person name="Jarett J.K."/>
            <person name="Geller-Mcgrath D.E."/>
            <person name="Sieber C.M.K."/>
            <person name="Emerson J.B."/>
            <person name="Anantharaman K."/>
            <person name="Thomas B.C."/>
            <person name="Malmstrom R."/>
            <person name="Stieglmeier M."/>
            <person name="Klingl A."/>
            <person name="Woyke T."/>
            <person name="Ryan C.M."/>
            <person name="Banfield J.F."/>
        </authorList>
    </citation>
    <scope>NUCLEOTIDE SEQUENCE [LARGE SCALE GENOMIC DNA]</scope>
</reference>
<dbReference type="Pfam" id="PF01636">
    <property type="entry name" value="APH"/>
    <property type="match status" value="1"/>
</dbReference>
<sequence length="345" mass="40445">MNKIEQLFNAEYVRKLLSRKVLPLYPEFKRIEAVKIIPHKKHVWESTYHVVVEFLVSFATAEAKIHQLSLFCSAHSNENRKNVYDSLKFLWNSGFGDAHFSIPQPLFYSAYFNGTFYQGVDGHNLHYYISTQNYEEIEKIIPQAAKWLAKLHGLKNVLGFDYNSENGRIRTVISGIDDILQEIKKKYPHYLSFYEKAYNIFITKEEDFLNNTNQRWLIHGDAHPENIIKMSDIKVVVIDFTDMSLADYTRDLACFLQQFEYMGVQNKKLDPSYVAKIRRLFLESYFANSPEKLDAAVKARIDNYYNWTMMRTINYLLTAGVINRDEAKMEKINNLINLLKNNLGI</sequence>